<keyword evidence="8" id="KW-1185">Reference proteome</keyword>
<evidence type="ECO:0000313" key="7">
    <source>
        <dbReference type="EMBL" id="GID13229.1"/>
    </source>
</evidence>
<evidence type="ECO:0000256" key="2">
    <source>
        <dbReference type="ARBA" id="ARBA00005466"/>
    </source>
</evidence>
<keyword evidence="4" id="KW-0274">FAD</keyword>
<dbReference type="PROSITE" id="PS51387">
    <property type="entry name" value="FAD_PCMH"/>
    <property type="match status" value="1"/>
</dbReference>
<dbReference type="EMBL" id="BOMB01000023">
    <property type="protein sequence ID" value="GID13229.1"/>
    <property type="molecule type" value="Genomic_DNA"/>
</dbReference>
<keyword evidence="5" id="KW-0560">Oxidoreductase</keyword>
<organism evidence="7 8">
    <name type="scientific">Actinocatenispora rupis</name>
    <dbReference type="NCBI Taxonomy" id="519421"/>
    <lineage>
        <taxon>Bacteria</taxon>
        <taxon>Bacillati</taxon>
        <taxon>Actinomycetota</taxon>
        <taxon>Actinomycetes</taxon>
        <taxon>Micromonosporales</taxon>
        <taxon>Micromonosporaceae</taxon>
        <taxon>Actinocatenispora</taxon>
    </lineage>
</organism>
<dbReference type="GO" id="GO:0016491">
    <property type="term" value="F:oxidoreductase activity"/>
    <property type="evidence" value="ECO:0007669"/>
    <property type="project" value="UniProtKB-KW"/>
</dbReference>
<dbReference type="PANTHER" id="PTHR42973:SF39">
    <property type="entry name" value="FAD-BINDING PCMH-TYPE DOMAIN-CONTAINING PROTEIN"/>
    <property type="match status" value="1"/>
</dbReference>
<dbReference type="RefSeq" id="WP_203660038.1">
    <property type="nucleotide sequence ID" value="NZ_BAAAZM010000007.1"/>
</dbReference>
<dbReference type="SUPFAM" id="SSF56176">
    <property type="entry name" value="FAD-binding/transporter-associated domain-like"/>
    <property type="match status" value="1"/>
</dbReference>
<feature type="domain" description="FAD-binding PCMH-type" evidence="6">
    <location>
        <begin position="31"/>
        <end position="198"/>
    </location>
</feature>
<protein>
    <submittedName>
        <fullName evidence="7">Oxidoreductase</fullName>
    </submittedName>
</protein>
<comment type="similarity">
    <text evidence="2">Belongs to the oxygen-dependent FAD-linked oxidoreductase family.</text>
</comment>
<evidence type="ECO:0000256" key="5">
    <source>
        <dbReference type="ARBA" id="ARBA00023002"/>
    </source>
</evidence>
<dbReference type="InterPro" id="IPR050416">
    <property type="entry name" value="FAD-linked_Oxidoreductase"/>
</dbReference>
<name>A0A8J3NF11_9ACTN</name>
<dbReference type="Gene3D" id="3.30.43.10">
    <property type="entry name" value="Uridine Diphospho-n-acetylenolpyruvylglucosamine Reductase, domain 2"/>
    <property type="match status" value="1"/>
</dbReference>
<comment type="cofactor">
    <cofactor evidence="1">
        <name>FAD</name>
        <dbReference type="ChEBI" id="CHEBI:57692"/>
    </cofactor>
</comment>
<dbReference type="AlphaFoldDB" id="A0A8J3NF11"/>
<comment type="caution">
    <text evidence="7">The sequence shown here is derived from an EMBL/GenBank/DDBJ whole genome shotgun (WGS) entry which is preliminary data.</text>
</comment>
<evidence type="ECO:0000259" key="6">
    <source>
        <dbReference type="PROSITE" id="PS51387"/>
    </source>
</evidence>
<proteinExistence type="inferred from homology"/>
<reference evidence="7" key="1">
    <citation type="submission" date="2021-01" db="EMBL/GenBank/DDBJ databases">
        <title>Whole genome shotgun sequence of Actinocatenispora rupis NBRC 107355.</title>
        <authorList>
            <person name="Komaki H."/>
            <person name="Tamura T."/>
        </authorList>
    </citation>
    <scope>NUCLEOTIDE SEQUENCE</scope>
    <source>
        <strain evidence="7">NBRC 107355</strain>
    </source>
</reference>
<evidence type="ECO:0000256" key="1">
    <source>
        <dbReference type="ARBA" id="ARBA00001974"/>
    </source>
</evidence>
<dbReference type="InterPro" id="IPR016169">
    <property type="entry name" value="FAD-bd_PCMH_sub2"/>
</dbReference>
<dbReference type="InterPro" id="IPR016167">
    <property type="entry name" value="FAD-bd_PCMH_sub1"/>
</dbReference>
<keyword evidence="3" id="KW-0285">Flavoprotein</keyword>
<accession>A0A8J3NF11</accession>
<evidence type="ECO:0000313" key="8">
    <source>
        <dbReference type="Proteomes" id="UP000612808"/>
    </source>
</evidence>
<sequence length="450" mass="47398">MTTSLDRVAGPVFTADDADYATETSGFNLAVTHRPDIAVGATCTADVAAAVRYAADADLPVGVQATGHGAVATIGGVLVATHRMTGLTIDPAARTATIDAGVRWRQVIDEAARYGLAPLNGSASDVGAVGYTTGGGLPVLGRAYGFAADHVRSFELVTADGTVRQVEPGTEPDLLWAVRGGKGNFGIVTRMTIDLVPVTTLYGGAIFHPGADAPRLLRLFREWAPMLPETTSASIALLRLPPIPEVPEPLRGKFLTHVRYAHVGDPEVGALLLDPMRRAATPVVDAVGEMPYTAVDAIHQDPTFPLPFYERGALLPDLPPEVDDRILDLTGPGVRTPILMLEVRQLGGALARPPEVPNAVGARGAAYCVFALGVLMPPVADAVPAAVDAVPTALAGYTSGDFVNFHGRPRSAADMSECWPAPVHRRLLDIKREYDPANRFRYGHALVPAA</sequence>
<gene>
    <name evidence="7" type="ORF">Aru02nite_41180</name>
</gene>
<dbReference type="Gene3D" id="3.30.465.10">
    <property type="match status" value="1"/>
</dbReference>
<evidence type="ECO:0000256" key="3">
    <source>
        <dbReference type="ARBA" id="ARBA00022630"/>
    </source>
</evidence>
<evidence type="ECO:0000256" key="4">
    <source>
        <dbReference type="ARBA" id="ARBA00022827"/>
    </source>
</evidence>
<dbReference type="InterPro" id="IPR036318">
    <property type="entry name" value="FAD-bd_PCMH-like_sf"/>
</dbReference>
<dbReference type="PANTHER" id="PTHR42973">
    <property type="entry name" value="BINDING OXIDOREDUCTASE, PUTATIVE (AFU_ORTHOLOGUE AFUA_1G17690)-RELATED"/>
    <property type="match status" value="1"/>
</dbReference>
<dbReference type="InterPro" id="IPR016166">
    <property type="entry name" value="FAD-bd_PCMH"/>
</dbReference>
<dbReference type="GO" id="GO:0071949">
    <property type="term" value="F:FAD binding"/>
    <property type="evidence" value="ECO:0007669"/>
    <property type="project" value="InterPro"/>
</dbReference>
<dbReference type="Proteomes" id="UP000612808">
    <property type="component" value="Unassembled WGS sequence"/>
</dbReference>
<dbReference type="PROSITE" id="PS00862">
    <property type="entry name" value="OX2_COVAL_FAD"/>
    <property type="match status" value="1"/>
</dbReference>
<dbReference type="Gene3D" id="3.40.462.20">
    <property type="match status" value="1"/>
</dbReference>
<dbReference type="Pfam" id="PF01565">
    <property type="entry name" value="FAD_binding_4"/>
    <property type="match status" value="1"/>
</dbReference>
<dbReference type="InterPro" id="IPR006093">
    <property type="entry name" value="Oxy_OxRdtase_FAD_BS"/>
</dbReference>
<dbReference type="InterPro" id="IPR006094">
    <property type="entry name" value="Oxid_FAD_bind_N"/>
</dbReference>